<reference evidence="3 4" key="1">
    <citation type="submission" date="2019-03" db="EMBL/GenBank/DDBJ databases">
        <title>Comparative insights into the high quality Complete genome sequence of highly metal resistant Cupriavidus metallidurans strain BS1 isolated from a gold-copper mine.</title>
        <authorList>
            <person name="Mazhar H.S."/>
            <person name="Rensing C."/>
        </authorList>
    </citation>
    <scope>NUCLEOTIDE SEQUENCE [LARGE SCALE GENOMIC DNA]</scope>
    <source>
        <strain evidence="3 4">BS1</strain>
    </source>
</reference>
<dbReference type="Gene3D" id="1.10.530.10">
    <property type="match status" value="1"/>
</dbReference>
<dbReference type="CDD" id="cd13400">
    <property type="entry name" value="LT_IagB-like"/>
    <property type="match status" value="1"/>
</dbReference>
<dbReference type="InterPro" id="IPR008258">
    <property type="entry name" value="Transglycosylase_SLT_dom_1"/>
</dbReference>
<dbReference type="SUPFAM" id="SSF53955">
    <property type="entry name" value="Lysozyme-like"/>
    <property type="match status" value="1"/>
</dbReference>
<protein>
    <submittedName>
        <fullName evidence="3">Lytic transglycosylase</fullName>
    </submittedName>
</protein>
<dbReference type="Pfam" id="PF01464">
    <property type="entry name" value="SLT"/>
    <property type="match status" value="1"/>
</dbReference>
<dbReference type="EMBL" id="CP037900">
    <property type="protein sequence ID" value="QBP09989.1"/>
    <property type="molecule type" value="Genomic_DNA"/>
</dbReference>
<evidence type="ECO:0000259" key="2">
    <source>
        <dbReference type="Pfam" id="PF01464"/>
    </source>
</evidence>
<sequence>MGRLSNAVRTSLAVWLAFLPAASMADCFDDAATYHGVHPMILRAIAWHESRFRADAEHRNENQTIDIGLMQINSVHLAELKRYGVNESTLRNGCASVYVGAWHLRRKMAKYGNTWEAVGAYHSETPALRDKYARTIADVLRRWQAPPR</sequence>
<evidence type="ECO:0000256" key="1">
    <source>
        <dbReference type="SAM" id="SignalP"/>
    </source>
</evidence>
<dbReference type="Proteomes" id="UP000253772">
    <property type="component" value="Chromosome c1"/>
</dbReference>
<dbReference type="AlphaFoldDB" id="A0A482IS82"/>
<proteinExistence type="predicted"/>
<feature type="domain" description="Transglycosylase SLT" evidence="2">
    <location>
        <begin position="27"/>
        <end position="130"/>
    </location>
</feature>
<dbReference type="RefSeq" id="WP_017514307.1">
    <property type="nucleotide sequence ID" value="NZ_CP037900.1"/>
</dbReference>
<evidence type="ECO:0000313" key="3">
    <source>
        <dbReference type="EMBL" id="QBP09989.1"/>
    </source>
</evidence>
<name>A0A482IS82_9BURK</name>
<feature type="chain" id="PRO_5019864209" evidence="1">
    <location>
        <begin position="26"/>
        <end position="148"/>
    </location>
</feature>
<dbReference type="OrthoDB" id="9808681at2"/>
<dbReference type="InterPro" id="IPR023346">
    <property type="entry name" value="Lysozyme-like_dom_sf"/>
</dbReference>
<gene>
    <name evidence="3" type="ORF">DDF84_009550</name>
</gene>
<accession>A0A482IS82</accession>
<evidence type="ECO:0000313" key="4">
    <source>
        <dbReference type="Proteomes" id="UP000253772"/>
    </source>
</evidence>
<keyword evidence="1" id="KW-0732">Signal</keyword>
<feature type="signal peptide" evidence="1">
    <location>
        <begin position="1"/>
        <end position="25"/>
    </location>
</feature>
<organism evidence="3 4">
    <name type="scientific">Cupriavidus metallidurans</name>
    <dbReference type="NCBI Taxonomy" id="119219"/>
    <lineage>
        <taxon>Bacteria</taxon>
        <taxon>Pseudomonadati</taxon>
        <taxon>Pseudomonadota</taxon>
        <taxon>Betaproteobacteria</taxon>
        <taxon>Burkholderiales</taxon>
        <taxon>Burkholderiaceae</taxon>
        <taxon>Cupriavidus</taxon>
    </lineage>
</organism>